<dbReference type="AlphaFoldDB" id="S4YP83"/>
<sequence>MSGASLYTMFLEDKIPHWRCPGCLNETLEIVPGSFHKEATSKTTQHQTAVWFEPEEHYTMVFSCLLRCSRKVCQEAVAITGEGWVENDFNEANEEYEYIELFRAKYFYPPLPIFILPENCPEPICRQLNEISALLAAHPSAAVNTMRTALEMLLDELGVPREIARVGKSSVILTLHKRIDDYPAIIGGYSAAFMALKWLGNRGSHTDEPIKQSHIVGACTVLDDLIQQIYPQKSNVPTIVAELNQAYAPPAKPGCQP</sequence>
<dbReference type="Pfam" id="PF13643">
    <property type="entry name" value="DUF4145"/>
    <property type="match status" value="1"/>
</dbReference>
<dbReference type="RefSeq" id="WP_020439256.1">
    <property type="nucleotide sequence ID" value="NC_021659.1"/>
</dbReference>
<dbReference type="HOGENOM" id="CLU_096471_0_0_6"/>
<dbReference type="InterPro" id="IPR025285">
    <property type="entry name" value="DUF4145"/>
</dbReference>
<evidence type="ECO:0000313" key="3">
    <source>
        <dbReference type="Proteomes" id="UP000014900"/>
    </source>
</evidence>
<accession>S4YP83</accession>
<protein>
    <recommendedName>
        <fullName evidence="1">DUF4145 domain-containing protein</fullName>
    </recommendedName>
</protein>
<feature type="domain" description="DUF4145" evidence="1">
    <location>
        <begin position="129"/>
        <end position="213"/>
    </location>
</feature>
<dbReference type="Proteomes" id="UP000014900">
    <property type="component" value="Chromosome"/>
</dbReference>
<gene>
    <name evidence="2" type="ORF">M621_15375</name>
</gene>
<reference evidence="2 3" key="1">
    <citation type="journal article" date="2013" name="Genome Announc.">
        <title>Genome Sequence of Serratia plymuthica Strain S13, an Endophyte with Germination- and Plant-Growth-Promoting Activity from the Flower of Styrian Oil Pumpkin.</title>
        <authorList>
            <person name="Muller H."/>
            <person name="Furnkranz M."/>
            <person name="Grube M."/>
            <person name="Berg G."/>
        </authorList>
    </citation>
    <scope>NUCLEOTIDE SEQUENCE [LARGE SCALE GENOMIC DNA]</scope>
    <source>
        <strain evidence="2">S13</strain>
    </source>
</reference>
<dbReference type="KEGG" id="sry:M621_15375"/>
<evidence type="ECO:0000313" key="2">
    <source>
        <dbReference type="EMBL" id="AGP47092.1"/>
    </source>
</evidence>
<proteinExistence type="predicted"/>
<name>S4YP83_SERPL</name>
<evidence type="ECO:0000259" key="1">
    <source>
        <dbReference type="Pfam" id="PF13643"/>
    </source>
</evidence>
<organism evidence="2 3">
    <name type="scientific">Serratia plymuthica S13</name>
    <dbReference type="NCBI Taxonomy" id="1348660"/>
    <lineage>
        <taxon>Bacteria</taxon>
        <taxon>Pseudomonadati</taxon>
        <taxon>Pseudomonadota</taxon>
        <taxon>Gammaproteobacteria</taxon>
        <taxon>Enterobacterales</taxon>
        <taxon>Yersiniaceae</taxon>
        <taxon>Serratia</taxon>
    </lineage>
</organism>
<dbReference type="EMBL" id="CP006566">
    <property type="protein sequence ID" value="AGP47092.1"/>
    <property type="molecule type" value="Genomic_DNA"/>
</dbReference>